<dbReference type="PROSITE" id="PS00107">
    <property type="entry name" value="PROTEIN_KINASE_ATP"/>
    <property type="match status" value="1"/>
</dbReference>
<reference evidence="8" key="1">
    <citation type="submission" date="2021-03" db="EMBL/GenBank/DDBJ databases">
        <authorList>
            <person name="Wang G."/>
        </authorList>
    </citation>
    <scope>NUCLEOTIDE SEQUENCE</scope>
    <source>
        <strain evidence="8">KCTC 12899</strain>
    </source>
</reference>
<keyword evidence="3 8" id="KW-0418">Kinase</keyword>
<protein>
    <submittedName>
        <fullName evidence="8">Serine/threonine protein kinase</fullName>
    </submittedName>
</protein>
<dbReference type="InterPro" id="IPR008271">
    <property type="entry name" value="Ser/Thr_kinase_AS"/>
</dbReference>
<dbReference type="SUPFAM" id="SSF48452">
    <property type="entry name" value="TPR-like"/>
    <property type="match status" value="2"/>
</dbReference>
<evidence type="ECO:0000259" key="7">
    <source>
        <dbReference type="PROSITE" id="PS50011"/>
    </source>
</evidence>
<evidence type="ECO:0000313" key="9">
    <source>
        <dbReference type="Proteomes" id="UP000664417"/>
    </source>
</evidence>
<evidence type="ECO:0000313" key="8">
    <source>
        <dbReference type="EMBL" id="MBO1323259.1"/>
    </source>
</evidence>
<keyword evidence="1" id="KW-0808">Transferase</keyword>
<gene>
    <name evidence="8" type="ORF">J3U88_32640</name>
</gene>
<feature type="binding site" evidence="5">
    <location>
        <position position="106"/>
    </location>
    <ligand>
        <name>ATP</name>
        <dbReference type="ChEBI" id="CHEBI:30616"/>
    </ligand>
</feature>
<evidence type="ECO:0000256" key="3">
    <source>
        <dbReference type="ARBA" id="ARBA00022777"/>
    </source>
</evidence>
<evidence type="ECO:0000256" key="5">
    <source>
        <dbReference type="PROSITE-ProRule" id="PRU10141"/>
    </source>
</evidence>
<dbReference type="Pfam" id="PF13374">
    <property type="entry name" value="TPR_10"/>
    <property type="match status" value="2"/>
</dbReference>
<dbReference type="InterPro" id="IPR000719">
    <property type="entry name" value="Prot_kinase_dom"/>
</dbReference>
<keyword evidence="4 5" id="KW-0067">ATP-binding</keyword>
<dbReference type="InterPro" id="IPR011009">
    <property type="entry name" value="Kinase-like_dom_sf"/>
</dbReference>
<dbReference type="InterPro" id="IPR011990">
    <property type="entry name" value="TPR-like_helical_dom_sf"/>
</dbReference>
<evidence type="ECO:0000256" key="2">
    <source>
        <dbReference type="ARBA" id="ARBA00022741"/>
    </source>
</evidence>
<keyword evidence="8" id="KW-0723">Serine/threonine-protein kinase</keyword>
<proteinExistence type="predicted"/>
<comment type="caution">
    <text evidence="8">The sequence shown here is derived from an EMBL/GenBank/DDBJ whole genome shotgun (WGS) entry which is preliminary data.</text>
</comment>
<feature type="region of interest" description="Disordered" evidence="6">
    <location>
        <begin position="794"/>
        <end position="816"/>
    </location>
</feature>
<dbReference type="EMBL" id="JAFREP010000055">
    <property type="protein sequence ID" value="MBO1323259.1"/>
    <property type="molecule type" value="Genomic_DNA"/>
</dbReference>
<sequence>MSSEQLFHEFFVAGLEATDVERLAILEEAGRVDPDFPPKLLKWWQSESESDSALFGGLKRYSATEEGTAFPREFDDYRLEAQIGRGGMGVVFRARQISLDREVAIKFLSRRGLLAEDARFNAEARLLAQMTHPNIVQIHGSGWLPIGDRVFPYLVMQYSGGVPLDQYCREQALTLKDRLHIMLQVMDGVQHAHSRGITHRDLKPSNILVTASQQGRLVQLIDFGLAGREEDGCRGGTQGFMAPELSSGSLIAGPITDVYALGVVLHMVLGGAPPRGDTPCSSVAAAQTKPPVAPADLRGDLDRLCAKALATEPGDRYQTVQDLAADVRAWFSFRPLQAVPATLLYRTRKALRRHRGPLVAALVVMLLLFGAVHNLNEKLEMKQKAIQLEQAKLASDQLVVRSEKRLRVANKLMLEVFRELAPGRSGGQISVRSLLARVEELVEEAADTDAALKGERLLTLSKVCEELGVFDKAHALSGLAADLFSSQGDAARGDWRLAMSHRAYQARRLGKLDEAEATYRMLLAEPHDREKPEFRLVLQSGLSDVYLGKGENLAALELAEKTLAAWQELAGQTDLRTLAVQNTLARVLLFLNQGPRAERLLRDMVTKLEQRLPPDHPRILAALGNLAWGQVRQKKGDEKLMREVLQRQHCVLGIEHPDTLTLINLLANHLAKHKRFAEASEYFAMGYAVVDDQVTKSLTAHNWGNTLNQLGAYAHAEQLLDEALAVRIELKGATHQQTMLTRATLAEVWTATGRVVEAEQEARLLFETALRKWGPDQGVTQTFKAFWQKVRDKVGPANPTETASIQREPIDATAPH</sequence>
<organism evidence="8 9">
    <name type="scientific">Acanthopleuribacter pedis</name>
    <dbReference type="NCBI Taxonomy" id="442870"/>
    <lineage>
        <taxon>Bacteria</taxon>
        <taxon>Pseudomonadati</taxon>
        <taxon>Acidobacteriota</taxon>
        <taxon>Holophagae</taxon>
        <taxon>Acanthopleuribacterales</taxon>
        <taxon>Acanthopleuribacteraceae</taxon>
        <taxon>Acanthopleuribacter</taxon>
    </lineage>
</organism>
<dbReference type="Gene3D" id="1.25.40.10">
    <property type="entry name" value="Tetratricopeptide repeat domain"/>
    <property type="match status" value="2"/>
</dbReference>
<dbReference type="PANTHER" id="PTHR43289:SF6">
    <property type="entry name" value="SERINE_THREONINE-PROTEIN KINASE NEKL-3"/>
    <property type="match status" value="1"/>
</dbReference>
<evidence type="ECO:0000256" key="6">
    <source>
        <dbReference type="SAM" id="MobiDB-lite"/>
    </source>
</evidence>
<dbReference type="RefSeq" id="WP_207863344.1">
    <property type="nucleotide sequence ID" value="NZ_JAFREP010000055.1"/>
</dbReference>
<dbReference type="GO" id="GO:0005524">
    <property type="term" value="F:ATP binding"/>
    <property type="evidence" value="ECO:0007669"/>
    <property type="project" value="UniProtKB-UniRule"/>
</dbReference>
<dbReference type="Gene3D" id="3.30.200.20">
    <property type="entry name" value="Phosphorylase Kinase, domain 1"/>
    <property type="match status" value="1"/>
</dbReference>
<dbReference type="Gene3D" id="1.10.510.10">
    <property type="entry name" value="Transferase(Phosphotransferase) domain 1"/>
    <property type="match status" value="1"/>
</dbReference>
<keyword evidence="2 5" id="KW-0547">Nucleotide-binding</keyword>
<dbReference type="SUPFAM" id="SSF56112">
    <property type="entry name" value="Protein kinase-like (PK-like)"/>
    <property type="match status" value="1"/>
</dbReference>
<dbReference type="GO" id="GO:0004674">
    <property type="term" value="F:protein serine/threonine kinase activity"/>
    <property type="evidence" value="ECO:0007669"/>
    <property type="project" value="UniProtKB-KW"/>
</dbReference>
<dbReference type="Proteomes" id="UP000664417">
    <property type="component" value="Unassembled WGS sequence"/>
</dbReference>
<dbReference type="PROSITE" id="PS50011">
    <property type="entry name" value="PROTEIN_KINASE_DOM"/>
    <property type="match status" value="1"/>
</dbReference>
<dbReference type="PANTHER" id="PTHR43289">
    <property type="entry name" value="MITOGEN-ACTIVATED PROTEIN KINASE KINASE KINASE 20-RELATED"/>
    <property type="match status" value="1"/>
</dbReference>
<dbReference type="InterPro" id="IPR017441">
    <property type="entry name" value="Protein_kinase_ATP_BS"/>
</dbReference>
<dbReference type="CDD" id="cd14014">
    <property type="entry name" value="STKc_PknB_like"/>
    <property type="match status" value="1"/>
</dbReference>
<feature type="domain" description="Protein kinase" evidence="7">
    <location>
        <begin position="77"/>
        <end position="331"/>
    </location>
</feature>
<dbReference type="Pfam" id="PF00069">
    <property type="entry name" value="Pkinase"/>
    <property type="match status" value="1"/>
</dbReference>
<dbReference type="AlphaFoldDB" id="A0A8J7QFB4"/>
<accession>A0A8J7QFB4</accession>
<evidence type="ECO:0000256" key="4">
    <source>
        <dbReference type="ARBA" id="ARBA00022840"/>
    </source>
</evidence>
<name>A0A8J7QFB4_9BACT</name>
<dbReference type="SMART" id="SM00220">
    <property type="entry name" value="S_TKc"/>
    <property type="match status" value="1"/>
</dbReference>
<evidence type="ECO:0000256" key="1">
    <source>
        <dbReference type="ARBA" id="ARBA00022679"/>
    </source>
</evidence>
<keyword evidence="9" id="KW-1185">Reference proteome</keyword>
<dbReference type="PROSITE" id="PS00108">
    <property type="entry name" value="PROTEIN_KINASE_ST"/>
    <property type="match status" value="1"/>
</dbReference>